<dbReference type="GO" id="GO:0031145">
    <property type="term" value="P:anaphase-promoting complex-dependent catabolic process"/>
    <property type="evidence" value="ECO:0007669"/>
    <property type="project" value="TreeGrafter"/>
</dbReference>
<evidence type="ECO:0000313" key="8">
    <source>
        <dbReference type="Proteomes" id="UP000030665"/>
    </source>
</evidence>
<dbReference type="InterPro" id="IPR036322">
    <property type="entry name" value="WD40_repeat_dom_sf"/>
</dbReference>
<evidence type="ECO:0000256" key="2">
    <source>
        <dbReference type="ARBA" id="ARBA00022574"/>
    </source>
</evidence>
<name>A0A077ZE11_TRITR</name>
<feature type="repeat" description="WD" evidence="5">
    <location>
        <begin position="422"/>
        <end position="463"/>
    </location>
</feature>
<dbReference type="GO" id="GO:1905786">
    <property type="term" value="P:positive regulation of anaphase-promoting complex-dependent catabolic process"/>
    <property type="evidence" value="ECO:0007669"/>
    <property type="project" value="TreeGrafter"/>
</dbReference>
<feature type="repeat" description="WD" evidence="5">
    <location>
        <begin position="205"/>
        <end position="246"/>
    </location>
</feature>
<dbReference type="CDD" id="cd00200">
    <property type="entry name" value="WD40"/>
    <property type="match status" value="1"/>
</dbReference>
<feature type="domain" description="CDC20/Fizzy WD40" evidence="6">
    <location>
        <begin position="160"/>
        <end position="453"/>
    </location>
</feature>
<dbReference type="STRING" id="36087.A0A077ZE11"/>
<organism evidence="7 8">
    <name type="scientific">Trichuris trichiura</name>
    <name type="common">Whipworm</name>
    <name type="synonym">Trichocephalus trichiurus</name>
    <dbReference type="NCBI Taxonomy" id="36087"/>
    <lineage>
        <taxon>Eukaryota</taxon>
        <taxon>Metazoa</taxon>
        <taxon>Ecdysozoa</taxon>
        <taxon>Nematoda</taxon>
        <taxon>Enoplea</taxon>
        <taxon>Dorylaimia</taxon>
        <taxon>Trichinellida</taxon>
        <taxon>Trichuridae</taxon>
        <taxon>Trichuris</taxon>
    </lineage>
</organism>
<feature type="repeat" description="WD" evidence="5">
    <location>
        <begin position="292"/>
        <end position="333"/>
    </location>
</feature>
<dbReference type="EMBL" id="HG806207">
    <property type="protein sequence ID" value="CDW57753.1"/>
    <property type="molecule type" value="Genomic_DNA"/>
</dbReference>
<evidence type="ECO:0000256" key="3">
    <source>
        <dbReference type="ARBA" id="ARBA00022737"/>
    </source>
</evidence>
<keyword evidence="3" id="KW-0677">Repeat</keyword>
<dbReference type="AlphaFoldDB" id="A0A077ZE11"/>
<dbReference type="InterPro" id="IPR056150">
    <property type="entry name" value="WD40_CDC20-Fz"/>
</dbReference>
<protein>
    <submittedName>
        <fullName evidence="7">Fizzy protein</fullName>
    </submittedName>
</protein>
<accession>A0A077ZE11</accession>
<dbReference type="GO" id="GO:1990757">
    <property type="term" value="F:ubiquitin ligase activator activity"/>
    <property type="evidence" value="ECO:0007669"/>
    <property type="project" value="TreeGrafter"/>
</dbReference>
<dbReference type="PANTHER" id="PTHR19918">
    <property type="entry name" value="CELL DIVISION CYCLE 20 CDC20 FIZZY -RELATED"/>
    <property type="match status" value="1"/>
</dbReference>
<sequence length="488" mass="54673">MADMEFPEDQNRYLGTLLNPVPRRSLNFGRSRNRYCTGDRLIPRRDPEGWAERIHYGKSEVCKRKPARLRLLEDDDDSDKMIYRAILDNELLNTKIDNINEIGLSTPKARPRSIYDFSPAPPDVRYCPYSFSPLSPSSIRLLRTPVKPTRKIHRVPYKILDAPELQDDFYLNLVDWSKKNVLAVGLGASVYLWNASTSQVTRLFDLGDNDSVTAVNWSNNGDTIAVGTDDGTCQLWDAAAQKQVSSWLGHSSRVGCIAWNNNLVCSGSRDRTIYARDVRAGHTGRGSNARRFKGHDQEVCGLKWSPDFACLASGGNDNRLIVWSMRCSRPVQLFDKHTAAVKALDWSPRRHGLLASGGGAADRCLKVWNTLTGQLVKSMDTGSQVCNMLWSMHSSELVTTHGYSQNQVVVWRYPQLEPIAKLLGHSSRVLYLAMSPDGESIVTGAGDETLRFWRVFTKEKENPVPLASSNTDCLQVLRNLGEETLGVV</sequence>
<dbReference type="OrthoDB" id="10263272at2759"/>
<keyword evidence="8" id="KW-1185">Reference proteome</keyword>
<dbReference type="GO" id="GO:0010997">
    <property type="term" value="F:anaphase-promoting complex binding"/>
    <property type="evidence" value="ECO:0007669"/>
    <property type="project" value="InterPro"/>
</dbReference>
<dbReference type="GO" id="GO:0005680">
    <property type="term" value="C:anaphase-promoting complex"/>
    <property type="evidence" value="ECO:0007669"/>
    <property type="project" value="TreeGrafter"/>
</dbReference>
<reference evidence="7" key="1">
    <citation type="submission" date="2014-01" db="EMBL/GenBank/DDBJ databases">
        <authorList>
            <person name="Aslett M."/>
        </authorList>
    </citation>
    <scope>NUCLEOTIDE SEQUENCE</scope>
</reference>
<reference evidence="7" key="2">
    <citation type="submission" date="2014-03" db="EMBL/GenBank/DDBJ databases">
        <title>The whipworm genome and dual-species transcriptomics of an intimate host-pathogen interaction.</title>
        <authorList>
            <person name="Foth B.J."/>
            <person name="Tsai I.J."/>
            <person name="Reid A.J."/>
            <person name="Bancroft A.J."/>
            <person name="Nichol S."/>
            <person name="Tracey A."/>
            <person name="Holroyd N."/>
            <person name="Cotton J.A."/>
            <person name="Stanley E.J."/>
            <person name="Zarowiecki M."/>
            <person name="Liu J.Z."/>
            <person name="Huckvale T."/>
            <person name="Cooper P.J."/>
            <person name="Grencis R.K."/>
            <person name="Berriman M."/>
        </authorList>
    </citation>
    <scope>NUCLEOTIDE SEQUENCE [LARGE SCALE GENOMIC DNA]</scope>
</reference>
<evidence type="ECO:0000256" key="4">
    <source>
        <dbReference type="ARBA" id="ARBA00023306"/>
    </source>
</evidence>
<dbReference type="Pfam" id="PF24807">
    <property type="entry name" value="WD40_CDC20-Fz"/>
    <property type="match status" value="1"/>
</dbReference>
<dbReference type="Proteomes" id="UP000030665">
    <property type="component" value="Unassembled WGS sequence"/>
</dbReference>
<proteinExistence type="inferred from homology"/>
<gene>
    <name evidence="7" type="ORF">TTRE_0000604801</name>
</gene>
<evidence type="ECO:0000256" key="5">
    <source>
        <dbReference type="PROSITE-ProRule" id="PRU00221"/>
    </source>
</evidence>
<dbReference type="InterPro" id="IPR015943">
    <property type="entry name" value="WD40/YVTN_repeat-like_dom_sf"/>
</dbReference>
<evidence type="ECO:0000259" key="6">
    <source>
        <dbReference type="Pfam" id="PF24807"/>
    </source>
</evidence>
<dbReference type="SMART" id="SM00320">
    <property type="entry name" value="WD40"/>
    <property type="match status" value="6"/>
</dbReference>
<dbReference type="PANTHER" id="PTHR19918:SF1">
    <property type="entry name" value="FIZZY-RELATED PROTEIN HOMOLOG"/>
    <property type="match status" value="1"/>
</dbReference>
<dbReference type="Gene3D" id="2.130.10.10">
    <property type="entry name" value="YVTN repeat-like/Quinoprotein amine dehydrogenase"/>
    <property type="match status" value="1"/>
</dbReference>
<dbReference type="PROSITE" id="PS50294">
    <property type="entry name" value="WD_REPEATS_REGION"/>
    <property type="match status" value="3"/>
</dbReference>
<keyword evidence="2 5" id="KW-0853">WD repeat</keyword>
<evidence type="ECO:0000256" key="1">
    <source>
        <dbReference type="ARBA" id="ARBA00006445"/>
    </source>
</evidence>
<keyword evidence="4" id="KW-0131">Cell cycle</keyword>
<comment type="similarity">
    <text evidence="1">Belongs to the WD repeat CDC20/Fizzy family.</text>
</comment>
<dbReference type="InterPro" id="IPR001680">
    <property type="entry name" value="WD40_rpt"/>
</dbReference>
<evidence type="ECO:0000313" key="7">
    <source>
        <dbReference type="EMBL" id="CDW57753.1"/>
    </source>
</evidence>
<dbReference type="SUPFAM" id="SSF50978">
    <property type="entry name" value="WD40 repeat-like"/>
    <property type="match status" value="1"/>
</dbReference>
<dbReference type="PROSITE" id="PS50082">
    <property type="entry name" value="WD_REPEATS_2"/>
    <property type="match status" value="3"/>
</dbReference>
<dbReference type="InterPro" id="IPR033010">
    <property type="entry name" value="Cdc20/Fizzy"/>
</dbReference>